<dbReference type="InterPro" id="IPR036047">
    <property type="entry name" value="F-box-like_dom_sf"/>
</dbReference>
<dbReference type="PANTHER" id="PTHR46344">
    <property type="entry name" value="OS02G0202900 PROTEIN"/>
    <property type="match status" value="1"/>
</dbReference>
<evidence type="ECO:0000313" key="5">
    <source>
        <dbReference type="Proteomes" id="UP000236291"/>
    </source>
</evidence>
<dbReference type="PANTHER" id="PTHR46344:SF26">
    <property type="entry name" value="F-BOX DOMAIN-CONTAINING PROTEIN"/>
    <property type="match status" value="1"/>
</dbReference>
<gene>
    <name evidence="4" type="ORF">L195_g007100</name>
</gene>
<evidence type="ECO:0000313" key="4">
    <source>
        <dbReference type="EMBL" id="PNY10520.1"/>
    </source>
</evidence>
<keyword evidence="1" id="KW-0880">Kelch repeat</keyword>
<dbReference type="InterPro" id="IPR001810">
    <property type="entry name" value="F-box_dom"/>
</dbReference>
<proteinExistence type="predicted"/>
<dbReference type="InterPro" id="IPR015915">
    <property type="entry name" value="Kelch-typ_b-propeller"/>
</dbReference>
<dbReference type="CDD" id="cd22152">
    <property type="entry name" value="F-box_AtAFR-like"/>
    <property type="match status" value="1"/>
</dbReference>
<dbReference type="SUPFAM" id="SSF117281">
    <property type="entry name" value="Kelch motif"/>
    <property type="match status" value="1"/>
</dbReference>
<dbReference type="SMART" id="SM00612">
    <property type="entry name" value="Kelch"/>
    <property type="match status" value="1"/>
</dbReference>
<dbReference type="EMBL" id="ASHM01003878">
    <property type="protein sequence ID" value="PNY10520.1"/>
    <property type="molecule type" value="Genomic_DNA"/>
</dbReference>
<evidence type="ECO:0000256" key="2">
    <source>
        <dbReference type="ARBA" id="ARBA00022737"/>
    </source>
</evidence>
<sequence>MLAYYSVCILFSEDCIELIKVNIKDGVYDYAMSWSFELLPMEDLDDEETSSNNVDEVKVTNTPLICGLPDDISLLCLARVPRKYHSVLKAVSKRWRDLVCSEEWLYYRRKHKLDETWIYALCRDKLDHVCCYVLDPTSSKKSWKLIHGLPLHIVRRKGMGFEALENKLFLLGGCGWSEDATDEVYSYNASSNSWVEAASLSTARCYFACEVMDEKLYAIGGIGSNSSDPHSWDTFDPYTNAWTSHRDPNIVPEIEDSVVMDGKIYIRCGKSPVTPHVYAVVYEPSSGTWQHADADMVSGWRGPAVVVNGILFVLDQSSGTRLTMWHKERREWIPVGKLSPLLTRPPCQLVAVGKSIYIIGKGLSTVAVDVGDIGNMGRVMVGSSIPKLVSDYNVISCKCLSI</sequence>
<protein>
    <submittedName>
        <fullName evidence="4">F-box/kelch-repeat protein skip4-like</fullName>
    </submittedName>
</protein>
<evidence type="ECO:0000259" key="3">
    <source>
        <dbReference type="SMART" id="SM00256"/>
    </source>
</evidence>
<evidence type="ECO:0000256" key="1">
    <source>
        <dbReference type="ARBA" id="ARBA00022441"/>
    </source>
</evidence>
<dbReference type="AlphaFoldDB" id="A0A2K3P5H3"/>
<dbReference type="STRING" id="57577.A0A2K3P5H3"/>
<comment type="caution">
    <text evidence="4">The sequence shown here is derived from an EMBL/GenBank/DDBJ whole genome shotgun (WGS) entry which is preliminary data.</text>
</comment>
<dbReference type="SUPFAM" id="SSF81383">
    <property type="entry name" value="F-box domain"/>
    <property type="match status" value="1"/>
</dbReference>
<dbReference type="Proteomes" id="UP000236291">
    <property type="component" value="Unassembled WGS sequence"/>
</dbReference>
<dbReference type="SMART" id="SM00256">
    <property type="entry name" value="FBOX"/>
    <property type="match status" value="1"/>
</dbReference>
<organism evidence="4 5">
    <name type="scientific">Trifolium pratense</name>
    <name type="common">Red clover</name>
    <dbReference type="NCBI Taxonomy" id="57577"/>
    <lineage>
        <taxon>Eukaryota</taxon>
        <taxon>Viridiplantae</taxon>
        <taxon>Streptophyta</taxon>
        <taxon>Embryophyta</taxon>
        <taxon>Tracheophyta</taxon>
        <taxon>Spermatophyta</taxon>
        <taxon>Magnoliopsida</taxon>
        <taxon>eudicotyledons</taxon>
        <taxon>Gunneridae</taxon>
        <taxon>Pentapetalae</taxon>
        <taxon>rosids</taxon>
        <taxon>fabids</taxon>
        <taxon>Fabales</taxon>
        <taxon>Fabaceae</taxon>
        <taxon>Papilionoideae</taxon>
        <taxon>50 kb inversion clade</taxon>
        <taxon>NPAAA clade</taxon>
        <taxon>Hologalegina</taxon>
        <taxon>IRL clade</taxon>
        <taxon>Trifolieae</taxon>
        <taxon>Trifolium</taxon>
    </lineage>
</organism>
<dbReference type="InterPro" id="IPR006652">
    <property type="entry name" value="Kelch_1"/>
</dbReference>
<name>A0A2K3P5H3_TRIPR</name>
<reference evidence="4 5" key="1">
    <citation type="journal article" date="2014" name="Am. J. Bot.">
        <title>Genome assembly and annotation for red clover (Trifolium pratense; Fabaceae).</title>
        <authorList>
            <person name="Istvanek J."/>
            <person name="Jaros M."/>
            <person name="Krenek A."/>
            <person name="Repkova J."/>
        </authorList>
    </citation>
    <scope>NUCLEOTIDE SEQUENCE [LARGE SCALE GENOMIC DNA]</scope>
    <source>
        <strain evidence="5">cv. Tatra</strain>
        <tissue evidence="4">Young leaves</tissue>
    </source>
</reference>
<dbReference type="Pfam" id="PF25210">
    <property type="entry name" value="Kelch_FKB95"/>
    <property type="match status" value="1"/>
</dbReference>
<feature type="domain" description="F-box" evidence="3">
    <location>
        <begin position="68"/>
        <end position="108"/>
    </location>
</feature>
<dbReference type="Gene3D" id="2.120.10.80">
    <property type="entry name" value="Kelch-type beta propeller"/>
    <property type="match status" value="1"/>
</dbReference>
<dbReference type="Pfam" id="PF00646">
    <property type="entry name" value="F-box"/>
    <property type="match status" value="1"/>
</dbReference>
<accession>A0A2K3P5H3</accession>
<dbReference type="InterPro" id="IPR057499">
    <property type="entry name" value="Kelch_FKB95"/>
</dbReference>
<reference evidence="4 5" key="2">
    <citation type="journal article" date="2017" name="Front. Plant Sci.">
        <title>Gene Classification and Mining of Molecular Markers Useful in Red Clover (Trifolium pratense) Breeding.</title>
        <authorList>
            <person name="Istvanek J."/>
            <person name="Dluhosova J."/>
            <person name="Dluhos P."/>
            <person name="Patkova L."/>
            <person name="Nedelnik J."/>
            <person name="Repkova J."/>
        </authorList>
    </citation>
    <scope>NUCLEOTIDE SEQUENCE [LARGE SCALE GENOMIC DNA]</scope>
    <source>
        <strain evidence="5">cv. Tatra</strain>
        <tissue evidence="4">Young leaves</tissue>
    </source>
</reference>
<keyword evidence="2" id="KW-0677">Repeat</keyword>